<accession>A0ABV2TFY1</accession>
<evidence type="ECO:0000256" key="1">
    <source>
        <dbReference type="SAM" id="SignalP"/>
    </source>
</evidence>
<name>A0ABV2TFY1_9RHOO</name>
<proteinExistence type="predicted"/>
<feature type="chain" id="PRO_5046516681" description="Outer membrane protein beta-barrel domain-containing protein" evidence="1">
    <location>
        <begin position="21"/>
        <end position="219"/>
    </location>
</feature>
<evidence type="ECO:0000313" key="2">
    <source>
        <dbReference type="EMBL" id="MET7012833.1"/>
    </source>
</evidence>
<keyword evidence="3" id="KW-1185">Reference proteome</keyword>
<dbReference type="RefSeq" id="WP_354599291.1">
    <property type="nucleotide sequence ID" value="NZ_JBEWZI010000001.1"/>
</dbReference>
<dbReference type="Proteomes" id="UP001549691">
    <property type="component" value="Unassembled WGS sequence"/>
</dbReference>
<gene>
    <name evidence="2" type="ORF">ABXR19_01445</name>
</gene>
<comment type="caution">
    <text evidence="2">The sequence shown here is derived from an EMBL/GenBank/DDBJ whole genome shotgun (WGS) entry which is preliminary data.</text>
</comment>
<evidence type="ECO:0008006" key="4">
    <source>
        <dbReference type="Google" id="ProtNLM"/>
    </source>
</evidence>
<feature type="signal peptide" evidence="1">
    <location>
        <begin position="1"/>
        <end position="20"/>
    </location>
</feature>
<protein>
    <recommendedName>
        <fullName evidence="4">Outer membrane protein beta-barrel domain-containing protein</fullName>
    </recommendedName>
</protein>
<sequence length="219" mass="23104">MKKNILFAAVLTLCSGTVMAEIGAGVQIGTTGAGVDAAYAFNNLITARVGYSGYSYNKTSNYNDVDYDGKLTLSNIRTLADLSLPLGFRATGGLIFQGNKINLTGKPSGGTYTINGTTYQASDVGQFDGQIKWKNSAAPYLGLGWGSVSSTGIGFYADIGAMYQGKSKTTLNLTCGTALDASQCAQLRADGEAERIKVQDKASKYQWYPVISMGLSIGF</sequence>
<keyword evidence="1" id="KW-0732">Signal</keyword>
<reference evidence="2 3" key="1">
    <citation type="submission" date="2024-07" db="EMBL/GenBank/DDBJ databases">
        <title>Uliginosibacterium flavum JJ3220;KACC:17644.</title>
        <authorList>
            <person name="Kim M.K."/>
        </authorList>
    </citation>
    <scope>NUCLEOTIDE SEQUENCE [LARGE SCALE GENOMIC DNA]</scope>
    <source>
        <strain evidence="2 3">KACC:17644</strain>
    </source>
</reference>
<dbReference type="EMBL" id="JBEWZI010000001">
    <property type="protein sequence ID" value="MET7012833.1"/>
    <property type="molecule type" value="Genomic_DNA"/>
</dbReference>
<dbReference type="Gene3D" id="2.40.160.170">
    <property type="match status" value="1"/>
</dbReference>
<organism evidence="2 3">
    <name type="scientific">Uliginosibacterium flavum</name>
    <dbReference type="NCBI Taxonomy" id="1396831"/>
    <lineage>
        <taxon>Bacteria</taxon>
        <taxon>Pseudomonadati</taxon>
        <taxon>Pseudomonadota</taxon>
        <taxon>Betaproteobacteria</taxon>
        <taxon>Rhodocyclales</taxon>
        <taxon>Zoogloeaceae</taxon>
        <taxon>Uliginosibacterium</taxon>
    </lineage>
</organism>
<evidence type="ECO:0000313" key="3">
    <source>
        <dbReference type="Proteomes" id="UP001549691"/>
    </source>
</evidence>